<evidence type="ECO:0000313" key="2">
    <source>
        <dbReference type="EMBL" id="UYZ09583.1"/>
    </source>
</evidence>
<dbReference type="EMBL" id="CP109969">
    <property type="protein sequence ID" value="UYZ09583.1"/>
    <property type="molecule type" value="Genomic_DNA"/>
</dbReference>
<dbReference type="InterPro" id="IPR050849">
    <property type="entry name" value="HAD-like_hydrolase_phosphatase"/>
</dbReference>
<protein>
    <submittedName>
        <fullName evidence="2">MtnX-like HAD-IB family phosphatase</fullName>
        <ecNumber evidence="2">3.1.3.-</ecNumber>
    </submittedName>
</protein>
<name>A0A4Z1R396_9HYPH</name>
<dbReference type="SUPFAM" id="SSF56784">
    <property type="entry name" value="HAD-like"/>
    <property type="match status" value="1"/>
</dbReference>
<dbReference type="NCBIfam" id="TIGR01488">
    <property type="entry name" value="HAD-SF-IB"/>
    <property type="match status" value="1"/>
</dbReference>
<dbReference type="GO" id="GO:0016791">
    <property type="term" value="F:phosphatase activity"/>
    <property type="evidence" value="ECO:0007669"/>
    <property type="project" value="InterPro"/>
</dbReference>
<dbReference type="Gene3D" id="3.40.50.1000">
    <property type="entry name" value="HAD superfamily/HAD-like"/>
    <property type="match status" value="1"/>
</dbReference>
<dbReference type="InterPro" id="IPR023214">
    <property type="entry name" value="HAD_sf"/>
</dbReference>
<dbReference type="NCBIfam" id="TIGR01489">
    <property type="entry name" value="DKMTPPase-SF"/>
    <property type="match status" value="1"/>
</dbReference>
<evidence type="ECO:0000313" key="3">
    <source>
        <dbReference type="Proteomes" id="UP000298735"/>
    </source>
</evidence>
<dbReference type="EC" id="3.1.3.-" evidence="2"/>
<reference evidence="2" key="1">
    <citation type="submission" date="2022-10" db="EMBL/GenBank/DDBJ databases">
        <title>Complete genome sequence of Agrobacterium salinitolerans CFBP5507.</title>
        <authorList>
            <person name="Tchabashvili S."/>
            <person name="Yen H.-C."/>
            <person name="Haryono M."/>
            <person name="Lin Y.-C."/>
            <person name="Lai E.-M."/>
            <person name="Kuo C.-H."/>
        </authorList>
    </citation>
    <scope>NUCLEOTIDE SEQUENCE</scope>
    <source>
        <strain evidence="2">CFBP5507</strain>
    </source>
</reference>
<dbReference type="AlphaFoldDB" id="A0A4Z1R396"/>
<proteinExistence type="predicted"/>
<dbReference type="InterPro" id="IPR006384">
    <property type="entry name" value="HAD_hydro_PyrdxlP_Pase-like"/>
</dbReference>
<accession>A0A4Z1R396</accession>
<gene>
    <name evidence="2" type="ORF">CFBP5507_18020</name>
</gene>
<dbReference type="OrthoDB" id="9804940at2"/>
<organism evidence="2 3">
    <name type="scientific">Agrobacterium salinitolerans</name>
    <dbReference type="NCBI Taxonomy" id="1183413"/>
    <lineage>
        <taxon>Bacteria</taxon>
        <taxon>Pseudomonadati</taxon>
        <taxon>Pseudomonadota</taxon>
        <taxon>Alphaproteobacteria</taxon>
        <taxon>Hyphomicrobiales</taxon>
        <taxon>Rhizobiaceae</taxon>
        <taxon>Rhizobium/Agrobacterium group</taxon>
        <taxon>Agrobacterium</taxon>
    </lineage>
</organism>
<dbReference type="PANTHER" id="PTHR28181">
    <property type="entry name" value="UPF0655 PROTEIN YCR015C"/>
    <property type="match status" value="1"/>
</dbReference>
<dbReference type="Pfam" id="PF12710">
    <property type="entry name" value="HAD"/>
    <property type="match status" value="1"/>
</dbReference>
<dbReference type="RefSeq" id="WP_137411803.1">
    <property type="nucleotide sequence ID" value="NZ_CP074401.1"/>
</dbReference>
<dbReference type="PANTHER" id="PTHR28181:SF2">
    <property type="entry name" value="PHOSPHORIC MONOESTER HYDROLASE"/>
    <property type="match status" value="1"/>
</dbReference>
<dbReference type="InterPro" id="IPR036412">
    <property type="entry name" value="HAD-like_sf"/>
</dbReference>
<dbReference type="KEGG" id="asal:CFBP5507_18020"/>
<evidence type="ECO:0000256" key="1">
    <source>
        <dbReference type="ARBA" id="ARBA00022801"/>
    </source>
</evidence>
<keyword evidence="1 2" id="KW-0378">Hydrolase</keyword>
<sequence>MHAYCDFDGTIATIDVTDAVLERFAAAEWHDIERAWEAGRIDARQCMSAQITLIQAAMNGIDEFLNTVEIDPEFPEFVRWCSKNSISVTVVSDGVDRFIHRVLSNHGLGHLDIIANRLCVEKNANRFHYRLEAPFMQSDCQAGSGVCKCAVVASHTPHLYVGDGRSDFCVSAHADLLFAKHKLATHCTSNSIPFVSYTTFRDVQTEATARLPQVYAAHRAGSHLSKTA</sequence>
<dbReference type="Proteomes" id="UP000298735">
    <property type="component" value="Chromosome Linear"/>
</dbReference>
<dbReference type="Gene3D" id="3.90.1470.20">
    <property type="match status" value="1"/>
</dbReference>